<dbReference type="EMBL" id="JAURUR010000002">
    <property type="protein sequence ID" value="MDP9763859.1"/>
    <property type="molecule type" value="Genomic_DNA"/>
</dbReference>
<evidence type="ECO:0000313" key="2">
    <source>
        <dbReference type="EMBL" id="MDP9763859.1"/>
    </source>
</evidence>
<reference evidence="2 3" key="1">
    <citation type="submission" date="2023-07" db="EMBL/GenBank/DDBJ databases">
        <title>Genomic Encyclopedia of Type Strains, Phase IV (KMG-IV): sequencing the most valuable type-strain genomes for metagenomic binning, comparative biology and taxonomic classification.</title>
        <authorList>
            <person name="Goeker M."/>
        </authorList>
    </citation>
    <scope>NUCLEOTIDE SEQUENCE [LARGE SCALE GENOMIC DNA]</scope>
    <source>
        <strain evidence="2 3">NIO-1023</strain>
    </source>
</reference>
<proteinExistence type="predicted"/>
<comment type="caution">
    <text evidence="2">The sequence shown here is derived from an EMBL/GenBank/DDBJ whole genome shotgun (WGS) entry which is preliminary data.</text>
</comment>
<accession>A0ABT9MC60</accession>
<protein>
    <submittedName>
        <fullName evidence="2">Uncharacterized protein</fullName>
    </submittedName>
</protein>
<keyword evidence="3" id="KW-1185">Reference proteome</keyword>
<evidence type="ECO:0000313" key="3">
    <source>
        <dbReference type="Proteomes" id="UP001232163"/>
    </source>
</evidence>
<dbReference type="RefSeq" id="WP_307465011.1">
    <property type="nucleotide sequence ID" value="NZ_JAURUR010000002.1"/>
</dbReference>
<gene>
    <name evidence="2" type="ORF">QO006_001276</name>
</gene>
<evidence type="ECO:0000256" key="1">
    <source>
        <dbReference type="SAM" id="MobiDB-lite"/>
    </source>
</evidence>
<name>A0ABT9MC60_9DEIO</name>
<feature type="region of interest" description="Disordered" evidence="1">
    <location>
        <begin position="1"/>
        <end position="28"/>
    </location>
</feature>
<dbReference type="Proteomes" id="UP001232163">
    <property type="component" value="Unassembled WGS sequence"/>
</dbReference>
<organism evidence="2 3">
    <name type="scientific">Deinococcus enclensis</name>
    <dbReference type="NCBI Taxonomy" id="1049582"/>
    <lineage>
        <taxon>Bacteria</taxon>
        <taxon>Thermotogati</taxon>
        <taxon>Deinococcota</taxon>
        <taxon>Deinococci</taxon>
        <taxon>Deinococcales</taxon>
        <taxon>Deinococcaceae</taxon>
        <taxon>Deinococcus</taxon>
    </lineage>
</organism>
<feature type="compositionally biased region" description="Low complexity" evidence="1">
    <location>
        <begin position="10"/>
        <end position="20"/>
    </location>
</feature>
<sequence>MSRRSRQATKRQVQQRQQWQALNPHPQDWADQERRLAHMERDMQGFVRRREPFYLCEIGLRDVNRGASQREDCPQTMPDVIRTGRKA</sequence>
<feature type="region of interest" description="Disordered" evidence="1">
    <location>
        <begin position="66"/>
        <end position="87"/>
    </location>
</feature>